<comment type="caution">
    <text evidence="4">The sequence shown here is derived from an EMBL/GenBank/DDBJ whole genome shotgun (WGS) entry which is preliminary data.</text>
</comment>
<feature type="transmembrane region" description="Helical" evidence="1">
    <location>
        <begin position="54"/>
        <end position="75"/>
    </location>
</feature>
<feature type="transmembrane region" description="Helical" evidence="1">
    <location>
        <begin position="125"/>
        <end position="149"/>
    </location>
</feature>
<keyword evidence="4" id="KW-0808">Transferase</keyword>
<dbReference type="Pfam" id="PF06580">
    <property type="entry name" value="His_kinase"/>
    <property type="match status" value="1"/>
</dbReference>
<keyword evidence="1" id="KW-1133">Transmembrane helix</keyword>
<keyword evidence="4" id="KW-0418">Kinase</keyword>
<dbReference type="InterPro" id="IPR050640">
    <property type="entry name" value="Bact_2-comp_sensor_kinase"/>
</dbReference>
<organism evidence="4 5">
    <name type="scientific">Aquimarina rubra</name>
    <dbReference type="NCBI Taxonomy" id="1920033"/>
    <lineage>
        <taxon>Bacteria</taxon>
        <taxon>Pseudomonadati</taxon>
        <taxon>Bacteroidota</taxon>
        <taxon>Flavobacteriia</taxon>
        <taxon>Flavobacteriales</taxon>
        <taxon>Flavobacteriaceae</taxon>
        <taxon>Aquimarina</taxon>
    </lineage>
</organism>
<dbReference type="Proteomes" id="UP001597319">
    <property type="component" value="Unassembled WGS sequence"/>
</dbReference>
<evidence type="ECO:0000313" key="4">
    <source>
        <dbReference type="EMBL" id="MFD2562558.1"/>
    </source>
</evidence>
<keyword evidence="5" id="KW-1185">Reference proteome</keyword>
<feature type="domain" description="Histidine kinase/HSP90-like ATPase" evidence="2">
    <location>
        <begin position="267"/>
        <end position="353"/>
    </location>
</feature>
<sequence>MKLWKEINQYVSKSDLFLFLGFYFFSTIIYYTASWISWGGFKPGHPPYFHLEEFFASGGAQFFISFLVTIPIWYITSITLRKYNLRIQLLSHLVFLPLYIAICYFLLLWVTKIFGWAMYWGGYKVIWTLYTFMLFYFVQFGFIHAYGYFKRFKKEEKEKAILREITLKSEITALKSQLNPHFLHNLFNSINATIPPENERTRELIIQLSDLFRYQNYASQNESVTIKEEMDFIKSYLELMQIRLKERLNFSFEVPEKVYNLKIAPMLLQPLVENAVNHGIAAKVEPSRLIIKIEEVDGFLNFSIEDTGIGIINKDTIFSKGLGLLNTKMRLDKIYNSELKIEDNIPSGTKISFAI</sequence>
<evidence type="ECO:0000259" key="2">
    <source>
        <dbReference type="Pfam" id="PF02518"/>
    </source>
</evidence>
<evidence type="ECO:0000313" key="5">
    <source>
        <dbReference type="Proteomes" id="UP001597319"/>
    </source>
</evidence>
<proteinExistence type="predicted"/>
<dbReference type="PANTHER" id="PTHR34220">
    <property type="entry name" value="SENSOR HISTIDINE KINASE YPDA"/>
    <property type="match status" value="1"/>
</dbReference>
<feature type="domain" description="Signal transduction histidine kinase internal region" evidence="3">
    <location>
        <begin position="170"/>
        <end position="248"/>
    </location>
</feature>
<dbReference type="SUPFAM" id="SSF55874">
    <property type="entry name" value="ATPase domain of HSP90 chaperone/DNA topoisomerase II/histidine kinase"/>
    <property type="match status" value="1"/>
</dbReference>
<accession>A0ABW5LFL9</accession>
<protein>
    <submittedName>
        <fullName evidence="4">Sensor histidine kinase</fullName>
        <ecNumber evidence="4">2.7.13.3</ecNumber>
    </submittedName>
</protein>
<dbReference type="RefSeq" id="WP_378291253.1">
    <property type="nucleotide sequence ID" value="NZ_JBHULE010000008.1"/>
</dbReference>
<feature type="transmembrane region" description="Helical" evidence="1">
    <location>
        <begin position="96"/>
        <end position="119"/>
    </location>
</feature>
<dbReference type="Pfam" id="PF02518">
    <property type="entry name" value="HATPase_c"/>
    <property type="match status" value="1"/>
</dbReference>
<dbReference type="PANTHER" id="PTHR34220:SF7">
    <property type="entry name" value="SENSOR HISTIDINE KINASE YPDA"/>
    <property type="match status" value="1"/>
</dbReference>
<dbReference type="EC" id="2.7.13.3" evidence="4"/>
<dbReference type="InterPro" id="IPR036890">
    <property type="entry name" value="HATPase_C_sf"/>
</dbReference>
<gene>
    <name evidence="4" type="ORF">ACFSR1_07715</name>
</gene>
<evidence type="ECO:0000256" key="1">
    <source>
        <dbReference type="SAM" id="Phobius"/>
    </source>
</evidence>
<name>A0ABW5LFL9_9FLAO</name>
<dbReference type="GO" id="GO:0004673">
    <property type="term" value="F:protein histidine kinase activity"/>
    <property type="evidence" value="ECO:0007669"/>
    <property type="project" value="UniProtKB-EC"/>
</dbReference>
<dbReference type="EMBL" id="JBHULE010000008">
    <property type="protein sequence ID" value="MFD2562558.1"/>
    <property type="molecule type" value="Genomic_DNA"/>
</dbReference>
<dbReference type="InterPro" id="IPR010559">
    <property type="entry name" value="Sig_transdc_His_kin_internal"/>
</dbReference>
<feature type="transmembrane region" description="Helical" evidence="1">
    <location>
        <begin position="16"/>
        <end position="34"/>
    </location>
</feature>
<keyword evidence="1" id="KW-0812">Transmembrane</keyword>
<dbReference type="Gene3D" id="3.30.565.10">
    <property type="entry name" value="Histidine kinase-like ATPase, C-terminal domain"/>
    <property type="match status" value="1"/>
</dbReference>
<reference evidence="5" key="1">
    <citation type="journal article" date="2019" name="Int. J. Syst. Evol. Microbiol.">
        <title>The Global Catalogue of Microorganisms (GCM) 10K type strain sequencing project: providing services to taxonomists for standard genome sequencing and annotation.</title>
        <authorList>
            <consortium name="The Broad Institute Genomics Platform"/>
            <consortium name="The Broad Institute Genome Sequencing Center for Infectious Disease"/>
            <person name="Wu L."/>
            <person name="Ma J."/>
        </authorList>
    </citation>
    <scope>NUCLEOTIDE SEQUENCE [LARGE SCALE GENOMIC DNA]</scope>
    <source>
        <strain evidence="5">KCTC 52274</strain>
    </source>
</reference>
<evidence type="ECO:0000259" key="3">
    <source>
        <dbReference type="Pfam" id="PF06580"/>
    </source>
</evidence>
<keyword evidence="1" id="KW-0472">Membrane</keyword>
<dbReference type="InterPro" id="IPR003594">
    <property type="entry name" value="HATPase_dom"/>
</dbReference>